<protein>
    <submittedName>
        <fullName evidence="1">Uncharacterized protein</fullName>
    </submittedName>
</protein>
<dbReference type="EMBL" id="CP124543">
    <property type="protein sequence ID" value="WGV27718.1"/>
    <property type="molecule type" value="Genomic_DNA"/>
</dbReference>
<dbReference type="AlphaFoldDB" id="A0AAJ6NVX5"/>
<accession>A0AAJ6NVX5</accession>
<sequence length="141" mass="15410">MKHVFSWLKNVVLRQVAIAFLVSLAFLGMQAFGYGNGVVAQADTVKTPEGIYYKGVPDSNGTNIVEKAKGSFKQSADNNVRQNPNNYRQFSGNTNIGDTVKTPEGTYYKGVPNSNGTNIIEKAKDSLQGTAENIKQQMNMN</sequence>
<evidence type="ECO:0000313" key="2">
    <source>
        <dbReference type="Proteomes" id="UP001223520"/>
    </source>
</evidence>
<dbReference type="KEGG" id="hbq:QI031_09630"/>
<dbReference type="RefSeq" id="WP_281484958.1">
    <property type="nucleotide sequence ID" value="NZ_CP124543.1"/>
</dbReference>
<gene>
    <name evidence="1" type="ORF">QI031_09630</name>
</gene>
<organism evidence="1 2">
    <name type="scientific">Halotia branconii CENA392</name>
    <dbReference type="NCBI Taxonomy" id="1539056"/>
    <lineage>
        <taxon>Bacteria</taxon>
        <taxon>Bacillati</taxon>
        <taxon>Cyanobacteriota</taxon>
        <taxon>Cyanophyceae</taxon>
        <taxon>Nostocales</taxon>
        <taxon>Nodulariaceae</taxon>
        <taxon>Halotia</taxon>
    </lineage>
</organism>
<keyword evidence="2" id="KW-1185">Reference proteome</keyword>
<name>A0AAJ6NVX5_9CYAN</name>
<proteinExistence type="predicted"/>
<evidence type="ECO:0000313" key="1">
    <source>
        <dbReference type="EMBL" id="WGV27718.1"/>
    </source>
</evidence>
<dbReference type="Proteomes" id="UP001223520">
    <property type="component" value="Chromosome"/>
</dbReference>
<reference evidence="1 2" key="1">
    <citation type="journal article" date="2023" name="Limnol Oceanogr Lett">
        <title>Environmental adaptations by the intertidal Antarctic cyanobacterium Halotia branconii CENA392 as revealed using long-read genome sequencing.</title>
        <authorList>
            <person name="Dextro R.B."/>
            <person name="Delbaje E."/>
            <person name="Freitas P.N.N."/>
            <person name="Geraldes V."/>
            <person name="Pinto E."/>
            <person name="Long P.F."/>
            <person name="Fiore M.F."/>
        </authorList>
    </citation>
    <scope>NUCLEOTIDE SEQUENCE [LARGE SCALE GENOMIC DNA]</scope>
    <source>
        <strain evidence="1 2">CENA392</strain>
    </source>
</reference>